<dbReference type="InParanoid" id="A0A1S0TKZ2"/>
<evidence type="ECO:0000313" key="1">
    <source>
        <dbReference type="EMBL" id="EFO15928.1"/>
    </source>
</evidence>
<proteinExistence type="predicted"/>
<dbReference type="CTD" id="9950045"/>
<organism evidence="1">
    <name type="scientific">Loa loa</name>
    <name type="common">Eye worm</name>
    <name type="synonym">Filaria loa</name>
    <dbReference type="NCBI Taxonomy" id="7209"/>
    <lineage>
        <taxon>Eukaryota</taxon>
        <taxon>Metazoa</taxon>
        <taxon>Ecdysozoa</taxon>
        <taxon>Nematoda</taxon>
        <taxon>Chromadorea</taxon>
        <taxon>Rhabditida</taxon>
        <taxon>Spirurina</taxon>
        <taxon>Spiruromorpha</taxon>
        <taxon>Filarioidea</taxon>
        <taxon>Onchocercidae</taxon>
        <taxon>Loa</taxon>
    </lineage>
</organism>
<dbReference type="AlphaFoldDB" id="A0A1S0TKZ2"/>
<accession>A0A1S0TKZ2</accession>
<dbReference type="KEGG" id="loa:LOAG_12580"/>
<dbReference type="RefSeq" id="XP_003148141.1">
    <property type="nucleotide sequence ID" value="XM_003148093.1"/>
</dbReference>
<name>A0A1S0TKZ2_LOALO</name>
<protein>
    <submittedName>
        <fullName evidence="1">Uncharacterized protein</fullName>
    </submittedName>
</protein>
<sequence length="117" mass="14456">MPMFRRTFETEQYGVSNWVAWYHLDRQIFPFRIHEKPTIAWILRLVNPGHLIIAIKAKHQNRFHEELEFKESSFSNHGQKVKFFDYSAKDFRQFTEKNCFRWSKLLQYYSKEVFWSD</sequence>
<reference evidence="1" key="1">
    <citation type="submission" date="2012-04" db="EMBL/GenBank/DDBJ databases">
        <title>The Genome Sequence of Loa loa.</title>
        <authorList>
            <consortium name="The Broad Institute Genome Sequencing Platform"/>
            <consortium name="Broad Institute Genome Sequencing Center for Infectious Disease"/>
            <person name="Nutman T.B."/>
            <person name="Fink D.L."/>
            <person name="Russ C."/>
            <person name="Young S."/>
            <person name="Zeng Q."/>
            <person name="Gargeya S."/>
            <person name="Alvarado L."/>
            <person name="Berlin A."/>
            <person name="Chapman S.B."/>
            <person name="Chen Z."/>
            <person name="Freedman E."/>
            <person name="Gellesch M."/>
            <person name="Goldberg J."/>
            <person name="Griggs A."/>
            <person name="Gujja S."/>
            <person name="Heilman E.R."/>
            <person name="Heiman D."/>
            <person name="Howarth C."/>
            <person name="Mehta T."/>
            <person name="Neiman D."/>
            <person name="Pearson M."/>
            <person name="Roberts A."/>
            <person name="Saif S."/>
            <person name="Shea T."/>
            <person name="Shenoy N."/>
            <person name="Sisk P."/>
            <person name="Stolte C."/>
            <person name="Sykes S."/>
            <person name="White J."/>
            <person name="Yandava C."/>
            <person name="Haas B."/>
            <person name="Henn M.R."/>
            <person name="Nusbaum C."/>
            <person name="Birren B."/>
        </authorList>
    </citation>
    <scope>NUCLEOTIDE SEQUENCE [LARGE SCALE GENOMIC DNA]</scope>
</reference>
<gene>
    <name evidence="1" type="ORF">LOAG_12580</name>
</gene>
<dbReference type="GeneID" id="9950045"/>
<dbReference type="EMBL" id="JH712595">
    <property type="protein sequence ID" value="EFO15928.1"/>
    <property type="molecule type" value="Genomic_DNA"/>
</dbReference>